<dbReference type="InterPro" id="IPR037873">
    <property type="entry name" value="BamE-like"/>
</dbReference>
<dbReference type="InterPro" id="IPR026592">
    <property type="entry name" value="BamE"/>
</dbReference>
<comment type="function">
    <text evidence="1">Part of the outer membrane protein assembly complex, which is involved in assembly and insertion of beta-barrel proteins into the outer membrane.</text>
</comment>
<comment type="similarity">
    <text evidence="1">Belongs to the BamE family.</text>
</comment>
<dbReference type="HAMAP" id="MF_00925">
    <property type="entry name" value="OM_assembly_BamE"/>
    <property type="match status" value="1"/>
</dbReference>
<dbReference type="GO" id="GO:0043165">
    <property type="term" value="P:Gram-negative-bacterium-type cell outer membrane assembly"/>
    <property type="evidence" value="ECO:0007669"/>
    <property type="project" value="UniProtKB-UniRule"/>
</dbReference>
<evidence type="ECO:0000313" key="3">
    <source>
        <dbReference type="EMBL" id="AUD79790.1"/>
    </source>
</evidence>
<name>A0A2K9AAQ2_9GAMM</name>
<dbReference type="GO" id="GO:0030674">
    <property type="term" value="F:protein-macromolecule adaptor activity"/>
    <property type="evidence" value="ECO:0007669"/>
    <property type="project" value="TreeGrafter"/>
</dbReference>
<reference evidence="3 4" key="1">
    <citation type="submission" date="2017-12" db="EMBL/GenBank/DDBJ databases">
        <title>Kangiella profundi FT102 completed genome.</title>
        <authorList>
            <person name="Xu J."/>
            <person name="Wang J."/>
            <person name="Lu Y."/>
        </authorList>
    </citation>
    <scope>NUCLEOTIDE SEQUENCE [LARGE SCALE GENOMIC DNA]</scope>
    <source>
        <strain evidence="3 4">FT102</strain>
    </source>
</reference>
<dbReference type="PANTHER" id="PTHR37482:SF1">
    <property type="entry name" value="OUTER MEMBRANE PROTEIN ASSEMBLY FACTOR BAME"/>
    <property type="match status" value="1"/>
</dbReference>
<sequence>MKTIFLSALLICFSLLSACVYKPTIQQGNILEQSEVNKIKPGMTKDQISYVLGNPALNTNLNSDTWYYLYYMVPSSGDKREERLILHFNGDVLQSMEGTIKPETEE</sequence>
<accession>A0A2K9AAQ2</accession>
<dbReference type="PANTHER" id="PTHR37482">
    <property type="entry name" value="OUTER MEMBRANE PROTEIN ASSEMBLY FACTOR BAME"/>
    <property type="match status" value="1"/>
</dbReference>
<keyword evidence="1" id="KW-0564">Palmitate</keyword>
<evidence type="ECO:0000256" key="1">
    <source>
        <dbReference type="HAMAP-Rule" id="MF_00925"/>
    </source>
</evidence>
<organism evidence="3 4">
    <name type="scientific">Kangiella profundi</name>
    <dbReference type="NCBI Taxonomy" id="1561924"/>
    <lineage>
        <taxon>Bacteria</taxon>
        <taxon>Pseudomonadati</taxon>
        <taxon>Pseudomonadota</taxon>
        <taxon>Gammaproteobacteria</taxon>
        <taxon>Kangiellales</taxon>
        <taxon>Kangiellaceae</taxon>
        <taxon>Kangiella</taxon>
    </lineage>
</organism>
<dbReference type="GO" id="GO:0051205">
    <property type="term" value="P:protein insertion into membrane"/>
    <property type="evidence" value="ECO:0007669"/>
    <property type="project" value="UniProtKB-UniRule"/>
</dbReference>
<proteinExistence type="inferred from homology"/>
<comment type="subunit">
    <text evidence="1">Part of the Bam complex.</text>
</comment>
<dbReference type="OrthoDB" id="9808250at2"/>
<gene>
    <name evidence="1" type="primary">bamE</name>
    <name evidence="3" type="ORF">CW740_11250</name>
</gene>
<evidence type="ECO:0000259" key="2">
    <source>
        <dbReference type="Pfam" id="PF04355"/>
    </source>
</evidence>
<feature type="domain" description="Outer membrane protein assembly factor BamE" evidence="2">
    <location>
        <begin position="28"/>
        <end position="95"/>
    </location>
</feature>
<keyword evidence="1" id="KW-0998">Cell outer membrane</keyword>
<dbReference type="Gene3D" id="3.30.1450.10">
    <property type="match status" value="1"/>
</dbReference>
<dbReference type="GO" id="GO:1990063">
    <property type="term" value="C:Bam protein complex"/>
    <property type="evidence" value="ECO:0007669"/>
    <property type="project" value="TreeGrafter"/>
</dbReference>
<keyword evidence="1" id="KW-0732">Signal</keyword>
<dbReference type="Pfam" id="PF04355">
    <property type="entry name" value="BamE"/>
    <property type="match status" value="1"/>
</dbReference>
<keyword evidence="1" id="KW-0472">Membrane</keyword>
<comment type="subcellular location">
    <subcellularLocation>
        <location evidence="1">Cell outer membrane</location>
        <topology evidence="1">Lipid-anchor</topology>
    </subcellularLocation>
</comment>
<dbReference type="InterPro" id="IPR007450">
    <property type="entry name" value="BamE_dom"/>
</dbReference>
<dbReference type="RefSeq" id="WP_106647584.1">
    <property type="nucleotide sequence ID" value="NZ_BMGO01000001.1"/>
</dbReference>
<dbReference type="AlphaFoldDB" id="A0A2K9AAQ2"/>
<protein>
    <recommendedName>
        <fullName evidence="1">Outer membrane protein assembly factor BamE</fullName>
    </recommendedName>
</protein>
<evidence type="ECO:0000313" key="4">
    <source>
        <dbReference type="Proteomes" id="UP000232693"/>
    </source>
</evidence>
<keyword evidence="1" id="KW-0449">Lipoprotein</keyword>
<dbReference type="EMBL" id="CP025120">
    <property type="protein sequence ID" value="AUD79790.1"/>
    <property type="molecule type" value="Genomic_DNA"/>
</dbReference>
<dbReference type="PROSITE" id="PS51257">
    <property type="entry name" value="PROKAR_LIPOPROTEIN"/>
    <property type="match status" value="1"/>
</dbReference>
<keyword evidence="3" id="KW-0946">Virion</keyword>
<keyword evidence="3" id="KW-0261">Viral envelope protein</keyword>
<keyword evidence="4" id="KW-1185">Reference proteome</keyword>
<dbReference type="Proteomes" id="UP000232693">
    <property type="component" value="Chromosome"/>
</dbReference>
<dbReference type="KEGG" id="kpd:CW740_11250"/>